<evidence type="ECO:0000313" key="4">
    <source>
        <dbReference type="Proteomes" id="UP000299102"/>
    </source>
</evidence>
<sequence>MELPNSITETPPALRSLHNEVQKLRASLDAERFDKNYLQEELARTNSTLTKVSKERDKYKEEILMLNSRIASDFEENNKMQTQSSGRKQMNAKLKKQLEEMEQRLLDTQLVLEEVQNECDTYKSKVQDLQVERDKWVVFGETESSKVQQLTQHLEKEKLERESLLQLVFELRQYNKQNDSSLRVNVNDQMQLLKETTSKEKIAMETKLLEKTTEIENLKQQLNLEIKEKIKLSENKNNEINKLSIELNELQQKVNDIKLNSKHDLENKMKEIQTLQEEKISLIESFTDKVTKMENTVQEKDLIIQNTKIDLDTELDSKLKLKDEYDKCILGLNQKVSDMDKEILELQNIVLEKTYEVESTVISLQKQTELYQNLESEYSALQADFKGQQLKFQEICHDIKEKSDALENFKENLKKKDHEICLLTENCFGLTKFQEKLLKNIEELNVHKHSLEAELNNTQSMFSDEKNELEMALSQKDAALAILSLDLEQEVKIKKELVKEISQLKNNNHDLSLEIENKEFDLKNINNTLNNKIEELKNVIINNENLEQSLILLNTNKQELIEKLKEKTDELTLCESNFKSIIEQLEKSKTVIQNEYKVVEAQLSEERARIVELIYNLETLQAQMRSFEEKAKTATEEKTMLQTKLLETTSTIENLKDQIDLLIQEKNKLIEQNNFESDKFNKQLSEMEQNMNNILQSSKAEMEYKMKEIQTLHDEKLILIQNHSIQITNMETVVKDKETVIDSIKVDLDSELKSKLRLKEDYEKQIENLNQKLSDTNNENIVLQNVLLEKSDEIINIKMSLQEQMKACQKLEVKYSNCKSQCELQESKLQQICCELKDKSDALRSLDECLNNNKKEISELNKKCAKLTDVETELLKEISELNIQKNSLQEELDNIQVKFHDEKHELEMILSQKDAALAATTFSLEQEINLKEELHEEIIQLKQINFKLSTELEQESKELEHLRCTLSEQVEKFENIICTNENLQQSVTSLNKDKEELIDQLKKKCDEFVLLETDNKNISVQFQNTKAEKEKENALLKQEVQDVKQTYTNVLLEKDKLAKDLLVERNEKRIIQNNMEAEIEKLHSKIIVAKETEGKLHELRDIQSQENNVLKCQIKELEETATKEINTLEAKLLEKNKELENLMCQIQSHIDERVKLTEHNNDEISKLNNQLNDMEQKMNDILQNSACDSENKMREIQTLKEEKNMLIHNFTMEIAKMERAIKDRDITIHNIQVNLDTETNSKLKLREDYDKCVVNLNQKLSNRNNEVVELQTSLLERSDEMESSKISLHKQMKMYHDLEVDYKNLKLRFDSQQSQLEQMYSESEDMSKVIECLNGKLHESEQVISQITNKHSELTEIHSRVLKEIDDVHIKKSSLEVELKNARSECCEEQQELKMVLAQKDSTLAEISLELENEINLKRKLLKRVSQLEDATQKLSSEVEQKNSNLEEVKSMLNDEIKKFEEVTTKNKHLEQSIVSLEDKNMELISKLREKCDEKLLLESNNETIVNQLRNSKEESQKEILLLKQQVVDIKESYTNILTEKECELKQLNEKLAEEKTEKATIQYAEFEIHKLQDELMKSKEEYEVKLQESQINILEETATKEKTVLETILLEKTTELDNLKSQINEKTKLLQDKNAEISKLNSQLNEIELKMNEILQKSSHEVDIKMKEMHTLQEDKLTLVENHIAELAELKSIVKNKDILIQNIEVALDTEINAKYKLKEQYEDQIKVLVEKMSDSNNEVVELRNTLLSRTNEIESTKISLQKQMKVYQHLETEYSTCKLNYEKQQTRLQELCCELETKSKTLECLNEKLHEDEEKIKQLTERCSELSAVQTKLLKEIKLENVTLANKNLEQTIIALKKDKEELMSKLKDKCDELIVFESNKRIVIEQLQQDKTELEKENGMLKQKVEDTRLSYESILTEKDLTLKRLSEELNAEKSGKTVVPKNVEMEIQKLHDEILKSNQETKYKLQEIKGLHSGEYSLLKTVFRELTNLGDASGDSDVDSKRSLNSGSISVDKLEKSSETKEQHLQKCTEKQIALQKERDKLAQLCRSNEADLINVKKFLAELCVYITTFKSVREIYTQKLSKVVSLQRIARRDIHNLEGKLSESIMCKLERRYAAIMQDLAEFIMNMERWTAKSVEAGLTSETIKRAFKSPTPSFCSGSLQNGSMNIQLDELNLAFQKLLEEISLIPSEEMARESRAANMMEIRAEYEDKLNRMKKKMVSITPILFLIVLYQYNDNQVIVALCKLQEIVAKMNDSAKERGMKVNVSKAKVFERGKSVIECYIYIEGESVEQVKEFFTWVVCLQIMKELYQEQIGIFRERQKEEIAILEKELMAAREKLAESSKAYEEHIRGLTTELWSVGEKFLMKKDEADWLRRRQHSGSLMSLQQMHSSGITSASDDRPRASDTHSLRSLQPNRKTDRRGFHMSDEEGEVFDNRCLRELHDTPPANPELRLSELRWRNSLCPPHLKSSYPAETQFAPSLDEDDIKSIPGGGGNRQRKEVGITAYKKPGPPTPSKQAGRLSATDSELRESLRTEAEATARKTSTPSRLRALFRRHDTDNSNTPRNKRLSIFRSKK</sequence>
<evidence type="ECO:0000256" key="2">
    <source>
        <dbReference type="SAM" id="MobiDB-lite"/>
    </source>
</evidence>
<feature type="compositionally biased region" description="Basic and acidic residues" evidence="2">
    <location>
        <begin position="2402"/>
        <end position="2413"/>
    </location>
</feature>
<name>A0A4C1Y547_EUMVA</name>
<evidence type="ECO:0000256" key="1">
    <source>
        <dbReference type="SAM" id="Coils"/>
    </source>
</evidence>
<feature type="coiled-coil region" evidence="1">
    <location>
        <begin position="1365"/>
        <end position="1658"/>
    </location>
</feature>
<feature type="coiled-coil region" evidence="1">
    <location>
        <begin position="1720"/>
        <end position="1747"/>
    </location>
</feature>
<comment type="caution">
    <text evidence="3">The sequence shown here is derived from an EMBL/GenBank/DDBJ whole genome shotgun (WGS) entry which is preliminary data.</text>
</comment>
<feature type="coiled-coil region" evidence="1">
    <location>
        <begin position="1100"/>
        <end position="1209"/>
    </location>
</feature>
<dbReference type="Proteomes" id="UP000299102">
    <property type="component" value="Unassembled WGS sequence"/>
</dbReference>
<feature type="region of interest" description="Disordered" evidence="2">
    <location>
        <begin position="2482"/>
        <end position="2581"/>
    </location>
</feature>
<feature type="compositionally biased region" description="Basic and acidic residues" evidence="2">
    <location>
        <begin position="2531"/>
        <end position="2545"/>
    </location>
</feature>
<dbReference type="STRING" id="151549.A0A4C1Y547"/>
<organism evidence="3 4">
    <name type="scientific">Eumeta variegata</name>
    <name type="common">Bagworm moth</name>
    <name type="synonym">Eumeta japonica</name>
    <dbReference type="NCBI Taxonomy" id="151549"/>
    <lineage>
        <taxon>Eukaryota</taxon>
        <taxon>Metazoa</taxon>
        <taxon>Ecdysozoa</taxon>
        <taxon>Arthropoda</taxon>
        <taxon>Hexapoda</taxon>
        <taxon>Insecta</taxon>
        <taxon>Pterygota</taxon>
        <taxon>Neoptera</taxon>
        <taxon>Endopterygota</taxon>
        <taxon>Lepidoptera</taxon>
        <taxon>Glossata</taxon>
        <taxon>Ditrysia</taxon>
        <taxon>Tineoidea</taxon>
        <taxon>Psychidae</taxon>
        <taxon>Oiketicinae</taxon>
        <taxon>Eumeta</taxon>
    </lineage>
</organism>
<proteinExistence type="predicted"/>
<accession>A0A4C1Y547</accession>
<feature type="coiled-coil region" evidence="1">
    <location>
        <begin position="42"/>
        <end position="167"/>
    </location>
</feature>
<keyword evidence="4" id="KW-1185">Reference proteome</keyword>
<feature type="coiled-coil region" evidence="1">
    <location>
        <begin position="201"/>
        <end position="285"/>
    </location>
</feature>
<protein>
    <submittedName>
        <fullName evidence="3">Uncharacterized protein</fullName>
    </submittedName>
</protein>
<feature type="coiled-coil region" evidence="1">
    <location>
        <begin position="1790"/>
        <end position="1907"/>
    </location>
</feature>
<evidence type="ECO:0000313" key="3">
    <source>
        <dbReference type="EMBL" id="GBP70114.1"/>
    </source>
</evidence>
<dbReference type="OrthoDB" id="2436455at2759"/>
<feature type="region of interest" description="Disordered" evidence="2">
    <location>
        <begin position="2388"/>
        <end position="2432"/>
    </location>
</feature>
<feature type="compositionally biased region" description="Basic and acidic residues" evidence="2">
    <location>
        <begin position="2421"/>
        <end position="2432"/>
    </location>
</feature>
<reference evidence="3 4" key="1">
    <citation type="journal article" date="2019" name="Commun. Biol.">
        <title>The bagworm genome reveals a unique fibroin gene that provides high tensile strength.</title>
        <authorList>
            <person name="Kono N."/>
            <person name="Nakamura H."/>
            <person name="Ohtoshi R."/>
            <person name="Tomita M."/>
            <person name="Numata K."/>
            <person name="Arakawa K."/>
        </authorList>
    </citation>
    <scope>NUCLEOTIDE SEQUENCE [LARGE SCALE GENOMIC DNA]</scope>
</reference>
<feature type="compositionally biased region" description="Polar residues" evidence="2">
    <location>
        <begin position="2388"/>
        <end position="2401"/>
    </location>
</feature>
<feature type="compositionally biased region" description="Basic residues" evidence="2">
    <location>
        <begin position="2570"/>
        <end position="2581"/>
    </location>
</feature>
<feature type="coiled-coil region" evidence="1">
    <location>
        <begin position="364"/>
        <end position="697"/>
    </location>
</feature>
<feature type="coiled-coil region" evidence="1">
    <location>
        <begin position="745"/>
        <end position="1046"/>
    </location>
</feature>
<feature type="coiled-coil region" evidence="1">
    <location>
        <begin position="2322"/>
        <end position="2349"/>
    </location>
</feature>
<keyword evidence="1" id="KW-0175">Coiled coil</keyword>
<gene>
    <name evidence="3" type="ORF">EVAR_50936_1</name>
</gene>
<dbReference type="EMBL" id="BGZK01001063">
    <property type="protein sequence ID" value="GBP70114.1"/>
    <property type="molecule type" value="Genomic_DNA"/>
</dbReference>